<protein>
    <submittedName>
        <fullName evidence="1">Uncharacterized protein</fullName>
    </submittedName>
</protein>
<organism evidence="1 2">
    <name type="scientific">Shewanella colwelliana</name>
    <name type="common">Alteromonas colwelliana</name>
    <dbReference type="NCBI Taxonomy" id="23"/>
    <lineage>
        <taxon>Bacteria</taxon>
        <taxon>Pseudomonadati</taxon>
        <taxon>Pseudomonadota</taxon>
        <taxon>Gammaproteobacteria</taxon>
        <taxon>Alteromonadales</taxon>
        <taxon>Shewanellaceae</taxon>
        <taxon>Shewanella</taxon>
    </lineage>
</organism>
<dbReference type="EMBL" id="BPEU01000004">
    <property type="protein sequence ID" value="GIU36949.1"/>
    <property type="molecule type" value="Genomic_DNA"/>
</dbReference>
<name>A0ABQ4NVM2_SHECO</name>
<accession>A0ABQ4NVM2</accession>
<evidence type="ECO:0000313" key="1">
    <source>
        <dbReference type="EMBL" id="GIU36949.1"/>
    </source>
</evidence>
<comment type="caution">
    <text evidence="1">The sequence shown here is derived from an EMBL/GenBank/DDBJ whole genome shotgun (WGS) entry which is preliminary data.</text>
</comment>
<gene>
    <name evidence="1" type="ORF">TUM3794_06870</name>
</gene>
<evidence type="ECO:0000313" key="2">
    <source>
        <dbReference type="Proteomes" id="UP000773469"/>
    </source>
</evidence>
<sequence>MVPAVSSGQKNKQQVEDSAKEAIETYAKNTGENRNANGASKPLEITITQGCNQTGTCDGVENPATRINLGTAVGGVAAGMLSVNNADILKPKQNVTQHRSPTLNKPRIGVAKNADDVLINITDVSKTASRVLIVGGVAIAATEALIDMRNPLLSQEQKVGSGVKASTDIAVIGASALIGGPLGIGLAAGYLAADYYFDFKSHIQESIKYYRREEEK</sequence>
<dbReference type="RefSeq" id="WP_220756259.1">
    <property type="nucleotide sequence ID" value="NZ_BPEU01000004.1"/>
</dbReference>
<dbReference type="Proteomes" id="UP000773469">
    <property type="component" value="Unassembled WGS sequence"/>
</dbReference>
<reference evidence="1 2" key="1">
    <citation type="submission" date="2021-05" db="EMBL/GenBank/DDBJ databases">
        <title>Molecular characterization for Shewanella algae harboring chromosomal blaOXA-55-like strains isolated from clinical and environment sample.</title>
        <authorList>
            <person name="Ohama Y."/>
            <person name="Aoki K."/>
            <person name="Harada S."/>
            <person name="Moriya K."/>
            <person name="Ishii Y."/>
            <person name="Tateda K."/>
        </authorList>
    </citation>
    <scope>NUCLEOTIDE SEQUENCE [LARGE SCALE GENOMIC DNA]</scope>
    <source>
        <strain evidence="1 2">MBTL60-118</strain>
    </source>
</reference>
<keyword evidence="2" id="KW-1185">Reference proteome</keyword>
<proteinExistence type="predicted"/>